<proteinExistence type="predicted"/>
<dbReference type="Gene3D" id="1.50.10.140">
    <property type="match status" value="1"/>
</dbReference>
<keyword evidence="2" id="KW-1185">Reference proteome</keyword>
<evidence type="ECO:0000313" key="1">
    <source>
        <dbReference type="EMBL" id="QDT74177.1"/>
    </source>
</evidence>
<dbReference type="EMBL" id="CP036339">
    <property type="protein sequence ID" value="QDT74177.1"/>
    <property type="molecule type" value="Genomic_DNA"/>
</dbReference>
<dbReference type="Gene3D" id="1.10.1330.10">
    <property type="entry name" value="Dockerin domain"/>
    <property type="match status" value="1"/>
</dbReference>
<dbReference type="RefSeq" id="WP_145433961.1">
    <property type="nucleotide sequence ID" value="NZ_CP036339.1"/>
</dbReference>
<sequence>MSPDYGKGVGVRAALATLFLTACSLAAWPSLVVASDLSVVKLFDGERTGALGSSQFLNNWGGSFSPGSLSSIQRDAIVSHTGAASVRANLGTIAAGGSGFFQTFSSEPSPQSYRQTRDLSRYESFETYVRNDTGAPLNLKYELKDYRDNLSHQAYRTFVVPAGSGWTKLSALLDLQSPGWTVVGSPDLSRTYATSFVVSPQAGSVSGSIYLDDFSLREAKPTLDPLTAPIASVVERLAERQFSGLWTARNRTTGLIYNSSDDANLAAMNTTGGVLWMLPAAVRRGWVNQADADLFVGQVVTSLNANLDQSRYLPTRFINPSSALLPGGANEESSIDASFIALGLHNYRLQDTTTVPLAASINAVVNRFEFDAFAAPAGFRLAYFPGSGFTAGTYDGYTNEGKVVSLAAELSTDHHVPLESRWNRDVNRVRAFLVNPDDAHLVHSLSQFRAPFEQALLNLFVDTSDRGVDNYPNRNLATNPWQNYVRYERETAAKLVALGRTGLFQADAGFGGTGGYEQYSLYNNFGQGDLFMPWSVALALLAGADGSEAALRMMAANDLLSGPLGLADSARWATGAAGPTNIPALQDNWNVVLSTMALLEYLEGDASSSRRFADAATVDAALDAVFIDGDLNGNGVADGVDLAIWRSGFGDVAGATPAGGDANGDGGVDGADFLHWQRGAGSTAGLSSAGALPEGSSLSLLSIGTLIFCGGRQFRQSPASRRHCAANRARKSR</sequence>
<dbReference type="AlphaFoldDB" id="A0A517U0L7"/>
<protein>
    <submittedName>
        <fullName evidence="1">Uncharacterized protein</fullName>
    </submittedName>
</protein>
<evidence type="ECO:0000313" key="2">
    <source>
        <dbReference type="Proteomes" id="UP000317909"/>
    </source>
</evidence>
<dbReference type="PROSITE" id="PS51257">
    <property type="entry name" value="PROKAR_LIPOPROTEIN"/>
    <property type="match status" value="1"/>
</dbReference>
<accession>A0A517U0L7</accession>
<organism evidence="1 2">
    <name type="scientific">Lacipirellula limnantheis</name>
    <dbReference type="NCBI Taxonomy" id="2528024"/>
    <lineage>
        <taxon>Bacteria</taxon>
        <taxon>Pseudomonadati</taxon>
        <taxon>Planctomycetota</taxon>
        <taxon>Planctomycetia</taxon>
        <taxon>Pirellulales</taxon>
        <taxon>Lacipirellulaceae</taxon>
        <taxon>Lacipirellula</taxon>
    </lineage>
</organism>
<dbReference type="GO" id="GO:0000272">
    <property type="term" value="P:polysaccharide catabolic process"/>
    <property type="evidence" value="ECO:0007669"/>
    <property type="project" value="InterPro"/>
</dbReference>
<gene>
    <name evidence="1" type="ORF">I41_33720</name>
</gene>
<reference evidence="1 2" key="1">
    <citation type="submission" date="2019-02" db="EMBL/GenBank/DDBJ databases">
        <title>Deep-cultivation of Planctomycetes and their phenomic and genomic characterization uncovers novel biology.</title>
        <authorList>
            <person name="Wiegand S."/>
            <person name="Jogler M."/>
            <person name="Boedeker C."/>
            <person name="Pinto D."/>
            <person name="Vollmers J."/>
            <person name="Rivas-Marin E."/>
            <person name="Kohn T."/>
            <person name="Peeters S.H."/>
            <person name="Heuer A."/>
            <person name="Rast P."/>
            <person name="Oberbeckmann S."/>
            <person name="Bunk B."/>
            <person name="Jeske O."/>
            <person name="Meyerdierks A."/>
            <person name="Storesund J.E."/>
            <person name="Kallscheuer N."/>
            <person name="Luecker S."/>
            <person name="Lage O.M."/>
            <person name="Pohl T."/>
            <person name="Merkel B.J."/>
            <person name="Hornburger P."/>
            <person name="Mueller R.-W."/>
            <person name="Bruemmer F."/>
            <person name="Labrenz M."/>
            <person name="Spormann A.M."/>
            <person name="Op den Camp H."/>
            <person name="Overmann J."/>
            <person name="Amann R."/>
            <person name="Jetten M.S.M."/>
            <person name="Mascher T."/>
            <person name="Medema M.H."/>
            <person name="Devos D.P."/>
            <person name="Kaster A.-K."/>
            <person name="Ovreas L."/>
            <person name="Rohde M."/>
            <person name="Galperin M.Y."/>
            <person name="Jogler C."/>
        </authorList>
    </citation>
    <scope>NUCLEOTIDE SEQUENCE [LARGE SCALE GENOMIC DNA]</scope>
    <source>
        <strain evidence="1 2">I41</strain>
    </source>
</reference>
<dbReference type="Proteomes" id="UP000317909">
    <property type="component" value="Chromosome"/>
</dbReference>
<dbReference type="SUPFAM" id="SSF63446">
    <property type="entry name" value="Type I dockerin domain"/>
    <property type="match status" value="1"/>
</dbReference>
<name>A0A517U0L7_9BACT</name>
<dbReference type="OrthoDB" id="223469at2"/>
<dbReference type="KEGG" id="llh:I41_33720"/>
<dbReference type="InterPro" id="IPR036439">
    <property type="entry name" value="Dockerin_dom_sf"/>
</dbReference>